<evidence type="ECO:0000256" key="2">
    <source>
        <dbReference type="ARBA" id="ARBA00022722"/>
    </source>
</evidence>
<protein>
    <recommendedName>
        <fullName evidence="6">Ribonuclease VapC</fullName>
        <shortName evidence="6">RNase VapC</shortName>
        <ecNumber evidence="6">3.1.-.-</ecNumber>
    </recommendedName>
    <alternativeName>
        <fullName evidence="6">Toxin VapC</fullName>
    </alternativeName>
</protein>
<feature type="domain" description="PIN" evidence="7">
    <location>
        <begin position="6"/>
        <end position="125"/>
    </location>
</feature>
<keyword evidence="1 6" id="KW-1277">Toxin-antitoxin system</keyword>
<dbReference type="HAMAP" id="MF_00265">
    <property type="entry name" value="VapC_Nob1"/>
    <property type="match status" value="1"/>
</dbReference>
<dbReference type="InterPro" id="IPR029060">
    <property type="entry name" value="PIN-like_dom_sf"/>
</dbReference>
<evidence type="ECO:0000256" key="6">
    <source>
        <dbReference type="HAMAP-Rule" id="MF_00265"/>
    </source>
</evidence>
<dbReference type="EC" id="3.1.-.-" evidence="6"/>
<dbReference type="Pfam" id="PF01850">
    <property type="entry name" value="PIN"/>
    <property type="match status" value="1"/>
</dbReference>
<feature type="binding site" evidence="6">
    <location>
        <position position="7"/>
    </location>
    <ligand>
        <name>Mg(2+)</name>
        <dbReference type="ChEBI" id="CHEBI:18420"/>
    </ligand>
</feature>
<comment type="similarity">
    <text evidence="6">Belongs to the PINc/VapC protein family.</text>
</comment>
<dbReference type="GO" id="GO:0090729">
    <property type="term" value="F:toxin activity"/>
    <property type="evidence" value="ECO:0007669"/>
    <property type="project" value="UniProtKB-KW"/>
</dbReference>
<name>A0A8J3R6H9_9ACTN</name>
<evidence type="ECO:0000313" key="9">
    <source>
        <dbReference type="Proteomes" id="UP000610966"/>
    </source>
</evidence>
<reference evidence="8" key="1">
    <citation type="submission" date="2021-01" db="EMBL/GenBank/DDBJ databases">
        <title>Whole genome shotgun sequence of Sphaerimonospora thailandensis NBRC 107569.</title>
        <authorList>
            <person name="Komaki H."/>
            <person name="Tamura T."/>
        </authorList>
    </citation>
    <scope>NUCLEOTIDE SEQUENCE</scope>
    <source>
        <strain evidence="8">NBRC 107569</strain>
    </source>
</reference>
<dbReference type="RefSeq" id="WP_204010501.1">
    <property type="nucleotide sequence ID" value="NZ_BOOG01000007.1"/>
</dbReference>
<keyword evidence="5 6" id="KW-0460">Magnesium</keyword>
<dbReference type="GO" id="GO:0004540">
    <property type="term" value="F:RNA nuclease activity"/>
    <property type="evidence" value="ECO:0007669"/>
    <property type="project" value="InterPro"/>
</dbReference>
<dbReference type="GO" id="GO:0000287">
    <property type="term" value="F:magnesium ion binding"/>
    <property type="evidence" value="ECO:0007669"/>
    <property type="project" value="UniProtKB-UniRule"/>
</dbReference>
<comment type="cofactor">
    <cofactor evidence="6">
        <name>Mg(2+)</name>
        <dbReference type="ChEBI" id="CHEBI:18420"/>
    </cofactor>
</comment>
<dbReference type="AlphaFoldDB" id="A0A8J3R6H9"/>
<evidence type="ECO:0000259" key="7">
    <source>
        <dbReference type="Pfam" id="PF01850"/>
    </source>
</evidence>
<dbReference type="SUPFAM" id="SSF88723">
    <property type="entry name" value="PIN domain-like"/>
    <property type="match status" value="1"/>
</dbReference>
<evidence type="ECO:0000256" key="3">
    <source>
        <dbReference type="ARBA" id="ARBA00022723"/>
    </source>
</evidence>
<proteinExistence type="inferred from homology"/>
<evidence type="ECO:0000256" key="4">
    <source>
        <dbReference type="ARBA" id="ARBA00022801"/>
    </source>
</evidence>
<comment type="caution">
    <text evidence="8">The sequence shown here is derived from an EMBL/GenBank/DDBJ whole genome shotgun (WGS) entry which is preliminary data.</text>
</comment>
<evidence type="ECO:0000256" key="5">
    <source>
        <dbReference type="ARBA" id="ARBA00022842"/>
    </source>
</evidence>
<dbReference type="EMBL" id="BOOG01000007">
    <property type="protein sequence ID" value="GIH68262.1"/>
    <property type="molecule type" value="Genomic_DNA"/>
</dbReference>
<dbReference type="Gene3D" id="3.40.50.1010">
    <property type="entry name" value="5'-nuclease"/>
    <property type="match status" value="1"/>
</dbReference>
<evidence type="ECO:0000256" key="1">
    <source>
        <dbReference type="ARBA" id="ARBA00022649"/>
    </source>
</evidence>
<dbReference type="InterPro" id="IPR022907">
    <property type="entry name" value="VapC_family"/>
</dbReference>
<dbReference type="GO" id="GO:0016787">
    <property type="term" value="F:hydrolase activity"/>
    <property type="evidence" value="ECO:0007669"/>
    <property type="project" value="UniProtKB-KW"/>
</dbReference>
<organism evidence="8 9">
    <name type="scientific">Sphaerimonospora thailandensis</name>
    <dbReference type="NCBI Taxonomy" id="795644"/>
    <lineage>
        <taxon>Bacteria</taxon>
        <taxon>Bacillati</taxon>
        <taxon>Actinomycetota</taxon>
        <taxon>Actinomycetes</taxon>
        <taxon>Streptosporangiales</taxon>
        <taxon>Streptosporangiaceae</taxon>
        <taxon>Sphaerimonospora</taxon>
    </lineage>
</organism>
<sequence>MPRLIADTSGLLAGMAAKHPAHHKVRSALAEADEPPVVSPLVLAEVDYMLASRLGAAGSLQAIDALTNGGFEIPTIGEEDLLAARPLLAKYADLNIGLTDAINVILADRYRTDSILTLDHRHFRVIRPLHSQTPSFRLIPADLG</sequence>
<comment type="function">
    <text evidence="6">Toxic component of a toxin-antitoxin (TA) system. An RNase.</text>
</comment>
<gene>
    <name evidence="8" type="primary">vapc26_1</name>
    <name evidence="6" type="synonym">vapC</name>
    <name evidence="8" type="ORF">Mth01_05150</name>
</gene>
<keyword evidence="3 6" id="KW-0479">Metal-binding</keyword>
<keyword evidence="9" id="KW-1185">Reference proteome</keyword>
<feature type="binding site" evidence="6">
    <location>
        <position position="100"/>
    </location>
    <ligand>
        <name>Mg(2+)</name>
        <dbReference type="ChEBI" id="CHEBI:18420"/>
    </ligand>
</feature>
<keyword evidence="2 6" id="KW-0540">Nuclease</keyword>
<dbReference type="InterPro" id="IPR002716">
    <property type="entry name" value="PIN_dom"/>
</dbReference>
<dbReference type="Proteomes" id="UP000610966">
    <property type="component" value="Unassembled WGS sequence"/>
</dbReference>
<keyword evidence="4 6" id="KW-0378">Hydrolase</keyword>
<evidence type="ECO:0000313" key="8">
    <source>
        <dbReference type="EMBL" id="GIH68262.1"/>
    </source>
</evidence>
<keyword evidence="6" id="KW-0800">Toxin</keyword>
<accession>A0A8J3R6H9</accession>